<evidence type="ECO:0000313" key="2">
    <source>
        <dbReference type="Proteomes" id="UP000530320"/>
    </source>
</evidence>
<dbReference type="EMBL" id="JABEQP010000029">
    <property type="protein sequence ID" value="MBB2199752.1"/>
    <property type="molecule type" value="Genomic_DNA"/>
</dbReference>
<accession>A0A7W4K3L8</accession>
<dbReference type="Proteomes" id="UP000530320">
    <property type="component" value="Unassembled WGS sequence"/>
</dbReference>
<comment type="caution">
    <text evidence="1">The sequence shown here is derived from an EMBL/GenBank/DDBJ whole genome shotgun (WGS) entry which is preliminary data.</text>
</comment>
<name>A0A7W4K3L8_9PROT</name>
<dbReference type="AlphaFoldDB" id="A0A7W4K3L8"/>
<dbReference type="RefSeq" id="WP_183010656.1">
    <property type="nucleotide sequence ID" value="NZ_JABEQP010000029.1"/>
</dbReference>
<organism evidence="1 2">
    <name type="scientific">Gluconacetobacter dulcium</name>
    <dbReference type="NCBI Taxonomy" id="2729096"/>
    <lineage>
        <taxon>Bacteria</taxon>
        <taxon>Pseudomonadati</taxon>
        <taxon>Pseudomonadota</taxon>
        <taxon>Alphaproteobacteria</taxon>
        <taxon>Acetobacterales</taxon>
        <taxon>Acetobacteraceae</taxon>
        <taxon>Gluconacetobacter</taxon>
    </lineage>
</organism>
<reference evidence="1 2" key="1">
    <citation type="submission" date="2020-04" db="EMBL/GenBank/DDBJ databases">
        <title>Description of novel Gluconacetobacter.</title>
        <authorList>
            <person name="Sombolestani A."/>
        </authorList>
    </citation>
    <scope>NUCLEOTIDE SEQUENCE [LARGE SCALE GENOMIC DNA]</scope>
    <source>
        <strain evidence="1 2">LMG 22058</strain>
    </source>
</reference>
<sequence>MADYFTRFSARLPMKCEEGLHEALLALEERRNAGEGDDDPSYGRFDAVYDHLDAGGKPVVWIHSRAGSPDNVVAFVQDCAERGLTEPGLWTLIWSFDCSRPRLDAYGGGACIVDLKTGAIVDRLDLRHWANVQIAGLHAAERDAAMLIGEASQ</sequence>
<protein>
    <submittedName>
        <fullName evidence="1">Uncharacterized protein</fullName>
    </submittedName>
</protein>
<proteinExistence type="predicted"/>
<evidence type="ECO:0000313" key="1">
    <source>
        <dbReference type="EMBL" id="MBB2199752.1"/>
    </source>
</evidence>
<gene>
    <name evidence="1" type="ORF">HLH44_20370</name>
</gene>